<feature type="transmembrane region" description="Helical" evidence="6">
    <location>
        <begin position="187"/>
        <end position="206"/>
    </location>
</feature>
<protein>
    <submittedName>
        <fullName evidence="8">Proton-conducting transporter membrane subunit</fullName>
    </submittedName>
</protein>
<gene>
    <name evidence="8" type="ORF">PGB27_22195</name>
</gene>
<reference evidence="8 9" key="1">
    <citation type="submission" date="2023-02" db="EMBL/GenBank/DDBJ databases">
        <title>Genome sequencing required for Actinomycetospora new species description.</title>
        <authorList>
            <person name="Saimee Y."/>
            <person name="Duangmal K."/>
        </authorList>
    </citation>
    <scope>NUCLEOTIDE SEQUENCE [LARGE SCALE GENOMIC DNA]</scope>
    <source>
        <strain evidence="8 9">DW7H6</strain>
    </source>
</reference>
<sequence length="604" mass="60010">MSALLVALLLVPLAGGTALIVVRPPRGAVPAGLLVAATTVGLAVAAAVQRPQGHLPLFEGVAAGFAVDDLSAVMVVLVAVALLAVLAFAAGEPALGSGRFVGLVLVFAGAMLATVTATTLPPLLAAWEVMGATSWALIAHHTGDPAAARGARTAFLTTRTADLGLYLAAGAVLAGGVPTLALDALPVVAGGWQDVAVAGIVVAALGKSAQLPFSFWLSGAMHGPSPVSALLHSATMVAAGAYLLLRTTAGLDATGWAGPLVAWVGAGTALLLGLVALAQSDLKQLLAASTSAQIGFMVLAAGVGAVPGGVLQTVAHAATKSLLFLVAGAWLVRVGTRRLDDLRGAARRHPVLGAAFTVGAVTLAGVPPTGLWVSKDAVLAGALSSGPALYTLGLAAGLVSAGYAAKALWFVWRPSPAGTDDAAVGRVGVRVQAVVAVTLAVAAAAAGLLALGPDILRPDPAPSGLELLVSGAIAVVGVGLTWLVAGRLPAPALLRSWLGLERVAVAVVVRPALRLATALARLDDALHQRVVLGAGRGAVRAADAVDRHVERGLDRGVDGVAAGARALGRTARRPQTGRLHQYYAQAAVGFGLLAALAVLLIGVS</sequence>
<keyword evidence="4 6" id="KW-0472">Membrane</keyword>
<feature type="transmembrane region" description="Helical" evidence="6">
    <location>
        <begin position="313"/>
        <end position="332"/>
    </location>
</feature>
<dbReference type="InterPro" id="IPR003945">
    <property type="entry name" value="NU5C-like"/>
</dbReference>
<keyword evidence="9" id="KW-1185">Reference proteome</keyword>
<evidence type="ECO:0000259" key="7">
    <source>
        <dbReference type="Pfam" id="PF00361"/>
    </source>
</evidence>
<dbReference type="Proteomes" id="UP001300763">
    <property type="component" value="Unassembled WGS sequence"/>
</dbReference>
<dbReference type="EMBL" id="JAQZAO010000010">
    <property type="protein sequence ID" value="MDD7968065.1"/>
    <property type="molecule type" value="Genomic_DNA"/>
</dbReference>
<keyword evidence="3 6" id="KW-1133">Transmembrane helix</keyword>
<feature type="transmembrane region" description="Helical" evidence="6">
    <location>
        <begin position="227"/>
        <end position="245"/>
    </location>
</feature>
<evidence type="ECO:0000256" key="4">
    <source>
        <dbReference type="ARBA" id="ARBA00023136"/>
    </source>
</evidence>
<evidence type="ECO:0000313" key="8">
    <source>
        <dbReference type="EMBL" id="MDD7968065.1"/>
    </source>
</evidence>
<feature type="transmembrane region" description="Helical" evidence="6">
    <location>
        <begin position="285"/>
        <end position="307"/>
    </location>
</feature>
<keyword evidence="2 5" id="KW-0812">Transmembrane</keyword>
<dbReference type="PANTHER" id="PTHR42829">
    <property type="entry name" value="NADH-UBIQUINONE OXIDOREDUCTASE CHAIN 5"/>
    <property type="match status" value="1"/>
</dbReference>
<comment type="subcellular location">
    <subcellularLocation>
        <location evidence="1">Endomembrane system</location>
        <topology evidence="1">Multi-pass membrane protein</topology>
    </subcellularLocation>
    <subcellularLocation>
        <location evidence="5">Membrane</location>
        <topology evidence="5">Multi-pass membrane protein</topology>
    </subcellularLocation>
</comment>
<evidence type="ECO:0000256" key="6">
    <source>
        <dbReference type="SAM" id="Phobius"/>
    </source>
</evidence>
<organism evidence="8 9">
    <name type="scientific">Actinomycetospora lemnae</name>
    <dbReference type="NCBI Taxonomy" id="3019891"/>
    <lineage>
        <taxon>Bacteria</taxon>
        <taxon>Bacillati</taxon>
        <taxon>Actinomycetota</taxon>
        <taxon>Actinomycetes</taxon>
        <taxon>Pseudonocardiales</taxon>
        <taxon>Pseudonocardiaceae</taxon>
        <taxon>Actinomycetospora</taxon>
    </lineage>
</organism>
<evidence type="ECO:0000256" key="1">
    <source>
        <dbReference type="ARBA" id="ARBA00004127"/>
    </source>
</evidence>
<feature type="transmembrane region" description="Helical" evidence="6">
    <location>
        <begin position="582"/>
        <end position="603"/>
    </location>
</feature>
<feature type="transmembrane region" description="Helical" evidence="6">
    <location>
        <begin position="100"/>
        <end position="120"/>
    </location>
</feature>
<feature type="transmembrane region" description="Helical" evidence="6">
    <location>
        <begin position="352"/>
        <end position="373"/>
    </location>
</feature>
<feature type="domain" description="NADH:quinone oxidoreductase/Mrp antiporter transmembrane" evidence="7">
    <location>
        <begin position="124"/>
        <end position="390"/>
    </location>
</feature>
<dbReference type="RefSeq" id="WP_274202594.1">
    <property type="nucleotide sequence ID" value="NZ_JAQZAO010000010.1"/>
</dbReference>
<evidence type="ECO:0000256" key="5">
    <source>
        <dbReference type="RuleBase" id="RU000320"/>
    </source>
</evidence>
<feature type="transmembrane region" description="Helical" evidence="6">
    <location>
        <begin position="60"/>
        <end position="88"/>
    </location>
</feature>
<comment type="caution">
    <text evidence="8">The sequence shown here is derived from an EMBL/GenBank/DDBJ whole genome shotgun (WGS) entry which is preliminary data.</text>
</comment>
<dbReference type="Gene3D" id="1.20.5.2700">
    <property type="match status" value="1"/>
</dbReference>
<dbReference type="InterPro" id="IPR001750">
    <property type="entry name" value="ND/Mrp_TM"/>
</dbReference>
<feature type="transmembrane region" description="Helical" evidence="6">
    <location>
        <begin position="388"/>
        <end position="412"/>
    </location>
</feature>
<feature type="transmembrane region" description="Helical" evidence="6">
    <location>
        <begin position="433"/>
        <end position="452"/>
    </location>
</feature>
<feature type="transmembrane region" description="Helical" evidence="6">
    <location>
        <begin position="257"/>
        <end position="278"/>
    </location>
</feature>
<evidence type="ECO:0000256" key="3">
    <source>
        <dbReference type="ARBA" id="ARBA00022989"/>
    </source>
</evidence>
<accession>A0ABT5SYW7</accession>
<dbReference type="PANTHER" id="PTHR42829:SF2">
    <property type="entry name" value="NADH-UBIQUINONE OXIDOREDUCTASE CHAIN 5"/>
    <property type="match status" value="1"/>
</dbReference>
<feature type="transmembrane region" description="Helical" evidence="6">
    <location>
        <begin position="28"/>
        <end position="48"/>
    </location>
</feature>
<proteinExistence type="predicted"/>
<dbReference type="Pfam" id="PF00361">
    <property type="entry name" value="Proton_antipo_M"/>
    <property type="match status" value="1"/>
</dbReference>
<evidence type="ECO:0000313" key="9">
    <source>
        <dbReference type="Proteomes" id="UP001300763"/>
    </source>
</evidence>
<name>A0ABT5SYW7_9PSEU</name>
<feature type="transmembrane region" description="Helical" evidence="6">
    <location>
        <begin position="163"/>
        <end position="181"/>
    </location>
</feature>
<evidence type="ECO:0000256" key="2">
    <source>
        <dbReference type="ARBA" id="ARBA00022692"/>
    </source>
</evidence>
<feature type="transmembrane region" description="Helical" evidence="6">
    <location>
        <begin position="464"/>
        <end position="485"/>
    </location>
</feature>
<dbReference type="PRINTS" id="PR01434">
    <property type="entry name" value="NADHDHGNASE5"/>
</dbReference>